<dbReference type="Proteomes" id="UP001165498">
    <property type="component" value="Unassembled WGS sequence"/>
</dbReference>
<evidence type="ECO:0000256" key="1">
    <source>
        <dbReference type="SAM" id="SignalP"/>
    </source>
</evidence>
<sequence>MRKFMQAALIGVVSTLVLTACGEKEAEAPAAPVAVEVKMPTTPTDRAAWKAYLVDVVKRNMAGVTSGRPYMYFVPAGEEQALQDERINQLENVRTVVARTVLPGNMMAFGGPDSKLTGDLIIDAFKDAKAGAFKDVIILFIGSPADQQRVQEAVAPSGGTFRFVEMK</sequence>
<evidence type="ECO:0008006" key="4">
    <source>
        <dbReference type="Google" id="ProtNLM"/>
    </source>
</evidence>
<evidence type="ECO:0000313" key="3">
    <source>
        <dbReference type="Proteomes" id="UP001165498"/>
    </source>
</evidence>
<keyword evidence="1" id="KW-0732">Signal</keyword>
<organism evidence="2 3">
    <name type="scientific">Tahibacter harae</name>
    <dbReference type="NCBI Taxonomy" id="2963937"/>
    <lineage>
        <taxon>Bacteria</taxon>
        <taxon>Pseudomonadati</taxon>
        <taxon>Pseudomonadota</taxon>
        <taxon>Gammaproteobacteria</taxon>
        <taxon>Lysobacterales</taxon>
        <taxon>Rhodanobacteraceae</taxon>
        <taxon>Tahibacter</taxon>
    </lineage>
</organism>
<name>A0ABT1QNG7_9GAMM</name>
<protein>
    <recommendedName>
        <fullName evidence="4">Lipoprotein</fullName>
    </recommendedName>
</protein>
<feature type="chain" id="PRO_5046624627" description="Lipoprotein" evidence="1">
    <location>
        <begin position="20"/>
        <end position="167"/>
    </location>
</feature>
<evidence type="ECO:0000313" key="2">
    <source>
        <dbReference type="EMBL" id="MCQ4164076.1"/>
    </source>
</evidence>
<dbReference type="PROSITE" id="PS51257">
    <property type="entry name" value="PROKAR_LIPOPROTEIN"/>
    <property type="match status" value="1"/>
</dbReference>
<feature type="signal peptide" evidence="1">
    <location>
        <begin position="1"/>
        <end position="19"/>
    </location>
</feature>
<keyword evidence="3" id="KW-1185">Reference proteome</keyword>
<proteinExistence type="predicted"/>
<comment type="caution">
    <text evidence="2">The sequence shown here is derived from an EMBL/GenBank/DDBJ whole genome shotgun (WGS) entry which is preliminary data.</text>
</comment>
<dbReference type="RefSeq" id="WP_255912146.1">
    <property type="nucleotide sequence ID" value="NZ_JANFQO010000003.1"/>
</dbReference>
<reference evidence="2" key="1">
    <citation type="submission" date="2022-07" db="EMBL/GenBank/DDBJ databases">
        <title>Tahibacter sp., a new gammaproteobacterium isolated from the silt sample collected at pig farm.</title>
        <authorList>
            <person name="Chen H."/>
        </authorList>
    </citation>
    <scope>NUCLEOTIDE SEQUENCE</scope>
    <source>
        <strain evidence="2">P2K</strain>
    </source>
</reference>
<gene>
    <name evidence="2" type="ORF">NM961_05065</name>
</gene>
<accession>A0ABT1QNG7</accession>
<dbReference type="EMBL" id="JANFQO010000003">
    <property type="protein sequence ID" value="MCQ4164076.1"/>
    <property type="molecule type" value="Genomic_DNA"/>
</dbReference>